<evidence type="ECO:0000259" key="1">
    <source>
        <dbReference type="SMART" id="SM01321"/>
    </source>
</evidence>
<dbReference type="PANTHER" id="PTHR34322">
    <property type="entry name" value="TRANSPOSASE, Y1_TNP DOMAIN-CONTAINING"/>
    <property type="match status" value="1"/>
</dbReference>
<organism evidence="2 3">
    <name type="scientific">Metasolibacillus meyeri</name>
    <dbReference type="NCBI Taxonomy" id="1071052"/>
    <lineage>
        <taxon>Bacteria</taxon>
        <taxon>Bacillati</taxon>
        <taxon>Bacillota</taxon>
        <taxon>Bacilli</taxon>
        <taxon>Bacillales</taxon>
        <taxon>Caryophanaceae</taxon>
        <taxon>Metasolibacillus</taxon>
    </lineage>
</organism>
<proteinExistence type="predicted"/>
<keyword evidence="3" id="KW-1185">Reference proteome</keyword>
<evidence type="ECO:0000313" key="2">
    <source>
        <dbReference type="EMBL" id="MEC1177574.1"/>
    </source>
</evidence>
<comment type="caution">
    <text evidence="2">The sequence shown here is derived from an EMBL/GenBank/DDBJ whole genome shotgun (WGS) entry which is preliminary data.</text>
</comment>
<dbReference type="InterPro" id="IPR036515">
    <property type="entry name" value="Transposase_17_sf"/>
</dbReference>
<dbReference type="GO" id="GO:0003677">
    <property type="term" value="F:DNA binding"/>
    <property type="evidence" value="ECO:0007669"/>
    <property type="project" value="InterPro"/>
</dbReference>
<sequence length="194" mass="23723">MPRKHRLWSPYHYFHIVMRGNNRQTIFLHHSDYQAFLRILEYTYQKYQFSIIAFCIMPNHYHLLLRSPYAPHSKIMAMINRRYSDYFKKKYNYTGHLYEKRFFSDIVPSPFDIVAVSRYIHRNPINTTVPLVETLALYLYSSYYYYYNKVPAPFCFLHQDTLLSYLIHSKYPTLDLYLTYCEDDYDLQLNHNKS</sequence>
<feature type="domain" description="Transposase IS200-like" evidence="1">
    <location>
        <begin position="9"/>
        <end position="123"/>
    </location>
</feature>
<dbReference type="InterPro" id="IPR002686">
    <property type="entry name" value="Transposase_17"/>
</dbReference>
<dbReference type="AlphaFoldDB" id="A0AAW9NG64"/>
<dbReference type="Pfam" id="PF01797">
    <property type="entry name" value="Y1_Tnp"/>
    <property type="match status" value="1"/>
</dbReference>
<dbReference type="Proteomes" id="UP001344888">
    <property type="component" value="Unassembled WGS sequence"/>
</dbReference>
<gene>
    <name evidence="2" type="ORF">P9B03_03680</name>
</gene>
<dbReference type="EMBL" id="JARSFG010000004">
    <property type="protein sequence ID" value="MEC1177574.1"/>
    <property type="molecule type" value="Genomic_DNA"/>
</dbReference>
<dbReference type="SMART" id="SM01321">
    <property type="entry name" value="Y1_Tnp"/>
    <property type="match status" value="1"/>
</dbReference>
<dbReference type="GO" id="GO:0006313">
    <property type="term" value="P:DNA transposition"/>
    <property type="evidence" value="ECO:0007669"/>
    <property type="project" value="InterPro"/>
</dbReference>
<dbReference type="Gene3D" id="3.30.70.1290">
    <property type="entry name" value="Transposase IS200-like"/>
    <property type="match status" value="1"/>
</dbReference>
<dbReference type="SUPFAM" id="SSF143422">
    <property type="entry name" value="Transposase IS200-like"/>
    <property type="match status" value="1"/>
</dbReference>
<reference evidence="2 3" key="1">
    <citation type="submission" date="2023-03" db="EMBL/GenBank/DDBJ databases">
        <title>Bacillus Genome Sequencing.</title>
        <authorList>
            <person name="Dunlap C."/>
        </authorList>
    </citation>
    <scope>NUCLEOTIDE SEQUENCE [LARGE SCALE GENOMIC DNA]</scope>
    <source>
        <strain evidence="2 3">B-59205</strain>
    </source>
</reference>
<evidence type="ECO:0000313" key="3">
    <source>
        <dbReference type="Proteomes" id="UP001344888"/>
    </source>
</evidence>
<dbReference type="PANTHER" id="PTHR34322:SF2">
    <property type="entry name" value="TRANSPOSASE IS200-LIKE DOMAIN-CONTAINING PROTEIN"/>
    <property type="match status" value="1"/>
</dbReference>
<dbReference type="GO" id="GO:0004803">
    <property type="term" value="F:transposase activity"/>
    <property type="evidence" value="ECO:0007669"/>
    <property type="project" value="InterPro"/>
</dbReference>
<dbReference type="RefSeq" id="WP_326121982.1">
    <property type="nucleotide sequence ID" value="NZ_JARSFG010000004.1"/>
</dbReference>
<accession>A0AAW9NG64</accession>
<protein>
    <submittedName>
        <fullName evidence="2">Transposase</fullName>
    </submittedName>
</protein>
<name>A0AAW9NG64_9BACL</name>